<dbReference type="EMBL" id="JAEDXU010000007">
    <property type="protein sequence ID" value="MBP1047358.1"/>
    <property type="molecule type" value="Genomic_DNA"/>
</dbReference>
<keyword evidence="2" id="KW-0812">Transmembrane</keyword>
<feature type="region of interest" description="Disordered" evidence="1">
    <location>
        <begin position="39"/>
        <end position="66"/>
    </location>
</feature>
<protein>
    <submittedName>
        <fullName evidence="3">LPXTG cell wall anchor domain-containing protein</fullName>
    </submittedName>
</protein>
<evidence type="ECO:0000256" key="2">
    <source>
        <dbReference type="SAM" id="Phobius"/>
    </source>
</evidence>
<reference evidence="3 4" key="1">
    <citation type="submission" date="2020-12" db="EMBL/GenBank/DDBJ databases">
        <title>Vagococcus allomyrinae sp. nov. and Enterococcus lavae sp. nov., isolated from the larvae of Allomyrina dichotoma.</title>
        <authorList>
            <person name="Lee S.D."/>
        </authorList>
    </citation>
    <scope>NUCLEOTIDE SEQUENCE [LARGE SCALE GENOMIC DNA]</scope>
    <source>
        <strain evidence="3 4">BWM-S5</strain>
    </source>
</reference>
<feature type="transmembrane region" description="Helical" evidence="2">
    <location>
        <begin position="9"/>
        <end position="29"/>
    </location>
</feature>
<dbReference type="RefSeq" id="WP_209558138.1">
    <property type="nucleotide sequence ID" value="NZ_JAEDXU010000007.1"/>
</dbReference>
<evidence type="ECO:0000313" key="3">
    <source>
        <dbReference type="EMBL" id="MBP1047358.1"/>
    </source>
</evidence>
<keyword evidence="4" id="KW-1185">Reference proteome</keyword>
<sequence length="107" mass="11695">MKQHSFIKGVLLSSVIMMLGLCSFIPIHASGASVEINGQIGGDTTMADTSEEPEPPSPSEDIASPKESEILLRRFPETGEQRTYLILIIGSACLLLFIFTKLKKRSE</sequence>
<name>A0ABS4CL74_9ENTE</name>
<keyword evidence="2" id="KW-0472">Membrane</keyword>
<accession>A0ABS4CL74</accession>
<comment type="caution">
    <text evidence="3">The sequence shown here is derived from an EMBL/GenBank/DDBJ whole genome shotgun (WGS) entry which is preliminary data.</text>
</comment>
<proteinExistence type="predicted"/>
<feature type="transmembrane region" description="Helical" evidence="2">
    <location>
        <begin position="83"/>
        <end position="102"/>
    </location>
</feature>
<evidence type="ECO:0000256" key="1">
    <source>
        <dbReference type="SAM" id="MobiDB-lite"/>
    </source>
</evidence>
<dbReference type="Proteomes" id="UP000673375">
    <property type="component" value="Unassembled WGS sequence"/>
</dbReference>
<dbReference type="NCBIfam" id="TIGR01167">
    <property type="entry name" value="LPXTG_anchor"/>
    <property type="match status" value="1"/>
</dbReference>
<gene>
    <name evidence="3" type="ORF">I6N96_13825</name>
</gene>
<keyword evidence="2" id="KW-1133">Transmembrane helix</keyword>
<evidence type="ECO:0000313" key="4">
    <source>
        <dbReference type="Proteomes" id="UP000673375"/>
    </source>
</evidence>
<organism evidence="3 4">
    <name type="scientific">Enterococcus larvae</name>
    <dbReference type="NCBI Taxonomy" id="2794352"/>
    <lineage>
        <taxon>Bacteria</taxon>
        <taxon>Bacillati</taxon>
        <taxon>Bacillota</taxon>
        <taxon>Bacilli</taxon>
        <taxon>Lactobacillales</taxon>
        <taxon>Enterococcaceae</taxon>
        <taxon>Enterococcus</taxon>
    </lineage>
</organism>